<keyword evidence="2" id="KW-1185">Reference proteome</keyword>
<accession>A0ABN1MSB1</accession>
<dbReference type="RefSeq" id="WP_343788702.1">
    <property type="nucleotide sequence ID" value="NZ_BAAAFH010000022.1"/>
</dbReference>
<reference evidence="2" key="1">
    <citation type="journal article" date="2019" name="Int. J. Syst. Evol. Microbiol.">
        <title>The Global Catalogue of Microorganisms (GCM) 10K type strain sequencing project: providing services to taxonomists for standard genome sequencing and annotation.</title>
        <authorList>
            <consortium name="The Broad Institute Genomics Platform"/>
            <consortium name="The Broad Institute Genome Sequencing Center for Infectious Disease"/>
            <person name="Wu L."/>
            <person name="Ma J."/>
        </authorList>
    </citation>
    <scope>NUCLEOTIDE SEQUENCE [LARGE SCALE GENOMIC DNA]</scope>
    <source>
        <strain evidence="2">JCM 16083</strain>
    </source>
</reference>
<evidence type="ECO:0000313" key="1">
    <source>
        <dbReference type="EMBL" id="GAA0876254.1"/>
    </source>
</evidence>
<comment type="caution">
    <text evidence="1">The sequence shown here is derived from an EMBL/GenBank/DDBJ whole genome shotgun (WGS) entry which is preliminary data.</text>
</comment>
<gene>
    <name evidence="1" type="ORF">GCM10009118_26640</name>
</gene>
<protein>
    <submittedName>
        <fullName evidence="1">Uncharacterized protein</fullName>
    </submittedName>
</protein>
<proteinExistence type="predicted"/>
<name>A0ABN1MSB1_9FLAO</name>
<dbReference type="EMBL" id="BAAAFH010000022">
    <property type="protein sequence ID" value="GAA0876254.1"/>
    <property type="molecule type" value="Genomic_DNA"/>
</dbReference>
<sequence>MRVKAHFFLVNEDFSPEFADANYDGEESENNLRYYWEDALEIKGECSDIEELKQSEYVLQGMMGEGEHFSFSIPNMRQLLVKSEDGSVTPLAFSENIFHEFTVDEEEGMHIIRVYFKDYEVFSNPIPGVYITAADFPEELAR</sequence>
<evidence type="ECO:0000313" key="2">
    <source>
        <dbReference type="Proteomes" id="UP001501126"/>
    </source>
</evidence>
<organism evidence="1 2">
    <name type="scientific">Wandonia haliotis</name>
    <dbReference type="NCBI Taxonomy" id="574963"/>
    <lineage>
        <taxon>Bacteria</taxon>
        <taxon>Pseudomonadati</taxon>
        <taxon>Bacteroidota</taxon>
        <taxon>Flavobacteriia</taxon>
        <taxon>Flavobacteriales</taxon>
        <taxon>Crocinitomicaceae</taxon>
        <taxon>Wandonia</taxon>
    </lineage>
</organism>
<dbReference type="Proteomes" id="UP001501126">
    <property type="component" value="Unassembled WGS sequence"/>
</dbReference>